<dbReference type="GO" id="GO:0070403">
    <property type="term" value="F:NAD+ binding"/>
    <property type="evidence" value="ECO:0007669"/>
    <property type="project" value="InterPro"/>
</dbReference>
<proteinExistence type="inferred from homology"/>
<dbReference type="HOGENOM" id="CLU_009834_2_3_11"/>
<dbReference type="InterPro" id="IPR036291">
    <property type="entry name" value="NAD(P)-bd_dom_sf"/>
</dbReference>
<dbReference type="InterPro" id="IPR008927">
    <property type="entry name" value="6-PGluconate_DH-like_C_sf"/>
</dbReference>
<feature type="domain" description="3-hydroxyacyl-CoA dehydrogenase C-terminal" evidence="4">
    <location>
        <begin position="410"/>
        <end position="491"/>
    </location>
</feature>
<evidence type="ECO:0000259" key="4">
    <source>
        <dbReference type="Pfam" id="PF00725"/>
    </source>
</evidence>
<comment type="similarity">
    <text evidence="2">Belongs to the 3-hydroxyacyl-CoA dehydrogenase family.</text>
</comment>
<keyword evidence="3" id="KW-0560">Oxidoreductase</keyword>
<dbReference type="NCBIfam" id="NF006124">
    <property type="entry name" value="PRK08268.1"/>
    <property type="match status" value="1"/>
</dbReference>
<dbReference type="SUPFAM" id="SSF48179">
    <property type="entry name" value="6-phosphogluconate dehydrogenase C-terminal domain-like"/>
    <property type="match status" value="2"/>
</dbReference>
<dbReference type="AlphaFoldDB" id="A0A0H3DKA5"/>
<dbReference type="Gene3D" id="1.10.1040.10">
    <property type="entry name" value="N-(1-d-carboxylethyl)-l-norvaline Dehydrogenase, domain 2"/>
    <property type="match status" value="2"/>
</dbReference>
<dbReference type="Gene3D" id="3.40.50.720">
    <property type="entry name" value="NAD(P)-binding Rossmann-like Domain"/>
    <property type="match status" value="1"/>
</dbReference>
<organism evidence="6 7">
    <name type="scientific">Amycolatopsis mediterranei (strain U-32)</name>
    <dbReference type="NCBI Taxonomy" id="749927"/>
    <lineage>
        <taxon>Bacteria</taxon>
        <taxon>Bacillati</taxon>
        <taxon>Actinomycetota</taxon>
        <taxon>Actinomycetes</taxon>
        <taxon>Pseudonocardiales</taxon>
        <taxon>Pseudonocardiaceae</taxon>
        <taxon>Amycolatopsis</taxon>
    </lineage>
</organism>
<dbReference type="GeneID" id="92876536"/>
<comment type="pathway">
    <text evidence="1">Lipid metabolism; butanoate metabolism.</text>
</comment>
<dbReference type="Pfam" id="PF00725">
    <property type="entry name" value="3HCDH"/>
    <property type="match status" value="2"/>
</dbReference>
<protein>
    <submittedName>
        <fullName evidence="6">3-hydroxybutyryl-CoA dehydrogenase</fullName>
    </submittedName>
</protein>
<dbReference type="RefSeq" id="WP_013230649.1">
    <property type="nucleotide sequence ID" value="NC_014318.1"/>
</dbReference>
<dbReference type="PATRIC" id="fig|749927.5.peg.9279"/>
<dbReference type="EMBL" id="CP002000">
    <property type="protein sequence ID" value="ADJ50628.1"/>
    <property type="molecule type" value="Genomic_DNA"/>
</dbReference>
<dbReference type="KEGG" id="amd:AMED_8937"/>
<evidence type="ECO:0000256" key="1">
    <source>
        <dbReference type="ARBA" id="ARBA00005086"/>
    </source>
</evidence>
<reference evidence="6 7" key="1">
    <citation type="journal article" date="2010" name="Cell Res.">
        <title>Complete genome sequence of the rifamycin SV-producing Amycolatopsis mediterranei U32 revealed its genetic characteristics in phylogeny and metabolism.</title>
        <authorList>
            <person name="Zhao W."/>
            <person name="Zhong Y."/>
            <person name="Yuan H."/>
            <person name="Wang J."/>
            <person name="Zheng H."/>
            <person name="Wang Y."/>
            <person name="Cen X."/>
            <person name="Xu F."/>
            <person name="Bai J."/>
            <person name="Han X."/>
            <person name="Lu G."/>
            <person name="Zhu Y."/>
            <person name="Shao Z."/>
            <person name="Yan H."/>
            <person name="Li C."/>
            <person name="Peng N."/>
            <person name="Zhang Z."/>
            <person name="Zhang Y."/>
            <person name="Lin W."/>
            <person name="Fan Y."/>
            <person name="Qin Z."/>
            <person name="Hu Y."/>
            <person name="Zhu B."/>
            <person name="Wang S."/>
            <person name="Ding X."/>
            <person name="Zhao G.P."/>
        </authorList>
    </citation>
    <scope>NUCLEOTIDE SEQUENCE [LARGE SCALE GENOMIC DNA]</scope>
    <source>
        <strain evidence="7">U-32</strain>
    </source>
</reference>
<accession>A0A0H3DKA5</accession>
<gene>
    <name evidence="6" type="primary">paaH</name>
    <name evidence="6" type="ordered locus">AMED_8937</name>
</gene>
<dbReference type="InterPro" id="IPR006176">
    <property type="entry name" value="3-OHacyl-CoA_DH_NAD-bd"/>
</dbReference>
<feature type="domain" description="3-hydroxyacyl-CoA dehydrogenase NAD binding" evidence="5">
    <location>
        <begin position="11"/>
        <end position="188"/>
    </location>
</feature>
<dbReference type="InterPro" id="IPR006108">
    <property type="entry name" value="3HC_DH_C"/>
</dbReference>
<dbReference type="OrthoDB" id="3229174at2"/>
<dbReference type="Pfam" id="PF02737">
    <property type="entry name" value="3HCDH_N"/>
    <property type="match status" value="1"/>
</dbReference>
<dbReference type="eggNOG" id="COG1250">
    <property type="taxonomic scope" value="Bacteria"/>
</dbReference>
<dbReference type="PANTHER" id="PTHR48075:SF5">
    <property type="entry name" value="3-HYDROXYBUTYRYL-COA DEHYDROGENASE"/>
    <property type="match status" value="1"/>
</dbReference>
<sequence>MTGWAGKVGRIRVIGTGVMGRGIGQLAATAGMTVELADVRREAVAEAIEFVGGMVDKLAAKGKLSEDAQAVKDRLVAVDAPDAPADGVDLVIEAVREDLATKRALFASLERVCPQETVFATNTSSLSVTEIAAALTDPGRLVGLHFFNPVPLMRLVEVVPGARTHGWLPGEALELVKSWGHEPVLAKDAPGFLVNHAGRGLNTEALQILAEALAEPADVDRIARDVLGLKLGPFELLDLTGLDVSHAVLESIWSGFHGDPRLRPSWLTRPRVAAGLFGRKNGEGFYTYADGKQQVADEPAAPPKPASPVFTADEHLARALSSAGVQVVSDAYPDAVLLVPLYGESTVDAAARAGLPLDRVAGVDPLGGYERRLTMSVHPGLEPVAGRAAWGALAATGHPVTVVRDGPAPIAQRLLASIVNTACFIAGQHLATPADIDTAVRLGLGYPRGPLAWGDLVGGDVVLRILHGLTAATGDPRYRPSPWLTERVALGLPLTTAGTTPAVLRQS</sequence>
<evidence type="ECO:0000256" key="2">
    <source>
        <dbReference type="ARBA" id="ARBA00009463"/>
    </source>
</evidence>
<dbReference type="SUPFAM" id="SSF51735">
    <property type="entry name" value="NAD(P)-binding Rossmann-fold domains"/>
    <property type="match status" value="1"/>
</dbReference>
<dbReference type="Proteomes" id="UP000000328">
    <property type="component" value="Chromosome"/>
</dbReference>
<evidence type="ECO:0000256" key="3">
    <source>
        <dbReference type="ARBA" id="ARBA00023002"/>
    </source>
</evidence>
<evidence type="ECO:0000313" key="7">
    <source>
        <dbReference type="Proteomes" id="UP000000328"/>
    </source>
</evidence>
<evidence type="ECO:0000259" key="5">
    <source>
        <dbReference type="Pfam" id="PF02737"/>
    </source>
</evidence>
<dbReference type="GO" id="GO:0006631">
    <property type="term" value="P:fatty acid metabolic process"/>
    <property type="evidence" value="ECO:0007669"/>
    <property type="project" value="InterPro"/>
</dbReference>
<name>A0A0H3DKA5_AMYMU</name>
<evidence type="ECO:0000313" key="6">
    <source>
        <dbReference type="EMBL" id="ADJ50628.1"/>
    </source>
</evidence>
<dbReference type="InterPro" id="IPR013328">
    <property type="entry name" value="6PGD_dom2"/>
</dbReference>
<dbReference type="GO" id="GO:0016616">
    <property type="term" value="F:oxidoreductase activity, acting on the CH-OH group of donors, NAD or NADP as acceptor"/>
    <property type="evidence" value="ECO:0007669"/>
    <property type="project" value="InterPro"/>
</dbReference>
<feature type="domain" description="3-hydroxyacyl-CoA dehydrogenase C-terminal" evidence="4">
    <location>
        <begin position="191"/>
        <end position="288"/>
    </location>
</feature>
<dbReference type="PANTHER" id="PTHR48075">
    <property type="entry name" value="3-HYDROXYACYL-COA DEHYDROGENASE FAMILY PROTEIN"/>
    <property type="match status" value="1"/>
</dbReference>